<organism evidence="14">
    <name type="scientific">Pseudomonas putida</name>
    <name type="common">Arthrobacter siderocapsulatus</name>
    <dbReference type="NCBI Taxonomy" id="303"/>
    <lineage>
        <taxon>Bacteria</taxon>
        <taxon>Pseudomonadati</taxon>
        <taxon>Pseudomonadota</taxon>
        <taxon>Gammaproteobacteria</taxon>
        <taxon>Pseudomonadales</taxon>
        <taxon>Pseudomonadaceae</taxon>
        <taxon>Pseudomonas</taxon>
    </lineage>
</organism>
<evidence type="ECO:0000256" key="9">
    <source>
        <dbReference type="ARBA" id="ARBA00029447"/>
    </source>
</evidence>
<dbReference type="AlphaFoldDB" id="A0A1B2F2E0"/>
<dbReference type="EMBL" id="CP016634">
    <property type="protein sequence ID" value="ANY86382.1"/>
    <property type="molecule type" value="Genomic_DNA"/>
</dbReference>
<keyword evidence="6" id="KW-1133">Transmembrane helix</keyword>
<evidence type="ECO:0000259" key="13">
    <source>
        <dbReference type="PROSITE" id="PS50885"/>
    </source>
</evidence>
<sequence length="627" mass="67130">MKIRYKVSLAAACVLLVTTSLLSLAQVSQVRTVLRTQTGESILESSTAVARQIENWLNGKLHLMDLTVQTIDSQASAQNIQRITDAPLLKQEFALVFGALQVDGKPIGNLNAWKPKPGYDGRTRPWYATGEGSTQAVLTEPYQDSSTGKVLISAVSRITDAGRFAGVLGGDIHLDTVTEAINTLDFSGAGYAFLLNRNGNIISHPDAQFNGKPYSALFGGAQPALESQLQTIEVEGKSLLVSFIPLSNLKGMQWYIGVVLDEGIVMAASHQLSWRAAAGTALGVLLSLLVLGLLVRHLLLPLDRLKASLADMNRGNGDLTRQLPVSGHDEVALVSVEFNQFLGNLKALIGDVQQTSLQVRQSTTATSYEANQAASRVQLQLQELDQLAAAMNEMASTAEDVARNAQAAAQAAVAAHDQTENGVALVLRSTGAINGLAEEMNTTGQAINELSTLSHSIESILSVITSIADQTNLLALNAAIEAARAGESGRGFAVVADEVRSLASRTQQSTQEIRLMIDQLQAGVRQAQTRMQQSRDAASKTAEDANAANETLGRIREAIYRINDMNLQIAAAAEQQSATSEEINRNTTNIRDIGLEVSGGAQQQVSQCSVMVEHVGQQDRLLSRFQI</sequence>
<dbReference type="InterPro" id="IPR003660">
    <property type="entry name" value="HAMP_dom"/>
</dbReference>
<dbReference type="Pfam" id="PF00672">
    <property type="entry name" value="HAMP"/>
    <property type="match status" value="1"/>
</dbReference>
<dbReference type="Pfam" id="PF02743">
    <property type="entry name" value="dCache_1"/>
    <property type="match status" value="1"/>
</dbReference>
<evidence type="ECO:0000256" key="3">
    <source>
        <dbReference type="ARBA" id="ARBA00022481"/>
    </source>
</evidence>
<dbReference type="InterPro" id="IPR029151">
    <property type="entry name" value="Sensor-like_sf"/>
</dbReference>
<evidence type="ECO:0000256" key="5">
    <source>
        <dbReference type="ARBA" id="ARBA00022692"/>
    </source>
</evidence>
<dbReference type="Gene3D" id="3.30.450.20">
    <property type="entry name" value="PAS domain"/>
    <property type="match status" value="2"/>
</dbReference>
<keyword evidence="8 10" id="KW-0807">Transducer</keyword>
<proteinExistence type="inferred from homology"/>
<dbReference type="GO" id="GO:0007165">
    <property type="term" value="P:signal transduction"/>
    <property type="evidence" value="ECO:0007669"/>
    <property type="project" value="UniProtKB-KW"/>
</dbReference>
<evidence type="ECO:0000256" key="1">
    <source>
        <dbReference type="ARBA" id="ARBA00004651"/>
    </source>
</evidence>
<dbReference type="SUPFAM" id="SSF103190">
    <property type="entry name" value="Sensory domain-like"/>
    <property type="match status" value="1"/>
</dbReference>
<dbReference type="InterPro" id="IPR004089">
    <property type="entry name" value="MCPsignal_dom"/>
</dbReference>
<dbReference type="FunFam" id="1.10.287.950:FF:000001">
    <property type="entry name" value="Methyl-accepting chemotaxis sensory transducer"/>
    <property type="match status" value="1"/>
</dbReference>
<feature type="domain" description="HAMP" evidence="13">
    <location>
        <begin position="296"/>
        <end position="350"/>
    </location>
</feature>
<feature type="domain" description="Methyl-accepting transducer" evidence="12">
    <location>
        <begin position="355"/>
        <end position="591"/>
    </location>
</feature>
<dbReference type="CDD" id="cd06225">
    <property type="entry name" value="HAMP"/>
    <property type="match status" value="1"/>
</dbReference>
<keyword evidence="11" id="KW-0732">Signal</keyword>
<evidence type="ECO:0000259" key="12">
    <source>
        <dbReference type="PROSITE" id="PS50111"/>
    </source>
</evidence>
<dbReference type="InterPro" id="IPR033479">
    <property type="entry name" value="dCache_1"/>
</dbReference>
<evidence type="ECO:0000256" key="11">
    <source>
        <dbReference type="SAM" id="SignalP"/>
    </source>
</evidence>
<name>A0A1B2F2E0_PSEPU</name>
<dbReference type="SMART" id="SM00304">
    <property type="entry name" value="HAMP"/>
    <property type="match status" value="2"/>
</dbReference>
<dbReference type="CDD" id="cd11386">
    <property type="entry name" value="MCP_signal"/>
    <property type="match status" value="1"/>
</dbReference>
<protein>
    <submittedName>
        <fullName evidence="14">Methyl-accepting chemotaxis protein PctB</fullName>
    </submittedName>
</protein>
<comment type="subcellular location">
    <subcellularLocation>
        <location evidence="1">Cell membrane</location>
        <topology evidence="1">Multi-pass membrane protein</topology>
    </subcellularLocation>
</comment>
<dbReference type="Gene3D" id="1.10.287.950">
    <property type="entry name" value="Methyl-accepting chemotaxis protein"/>
    <property type="match status" value="1"/>
</dbReference>
<keyword evidence="3" id="KW-0488">Methylation</keyword>
<dbReference type="Pfam" id="PF00015">
    <property type="entry name" value="MCPsignal"/>
    <property type="match status" value="1"/>
</dbReference>
<evidence type="ECO:0000256" key="7">
    <source>
        <dbReference type="ARBA" id="ARBA00023136"/>
    </source>
</evidence>
<dbReference type="PROSITE" id="PS50111">
    <property type="entry name" value="CHEMOTAXIS_TRANSDUC_2"/>
    <property type="match status" value="1"/>
</dbReference>
<feature type="chain" id="PRO_5008536460" evidence="11">
    <location>
        <begin position="26"/>
        <end position="627"/>
    </location>
</feature>
<dbReference type="SMART" id="SM00283">
    <property type="entry name" value="MA"/>
    <property type="match status" value="1"/>
</dbReference>
<reference evidence="14" key="1">
    <citation type="submission" date="2016-07" db="EMBL/GenBank/DDBJ databases">
        <title>New class B carbapenemase carried by novel plasmid in Pseudomonas putida enviromental strain in eastern Amazonia.</title>
        <authorList>
            <person name="Souza C.O."/>
            <person name="Lima K.V."/>
            <person name="Brasiliense D.M."/>
            <person name="Perez-Chaparro P.J."/>
            <person name="Mamizuka E.M."/>
            <person name="Lima M.O."/>
            <person name="Lima L.N."/>
            <person name="McCulloch J.A."/>
        </authorList>
    </citation>
    <scope>NUCLEOTIDE SEQUENCE [LARGE SCALE GENOMIC DNA]</scope>
    <source>
        <strain evidence="14">IEC33019</strain>
    </source>
</reference>
<keyword evidence="4" id="KW-0145">Chemotaxis</keyword>
<keyword evidence="7" id="KW-0472">Membrane</keyword>
<evidence type="ECO:0000313" key="14">
    <source>
        <dbReference type="EMBL" id="ANY86382.1"/>
    </source>
</evidence>
<dbReference type="PROSITE" id="PS50885">
    <property type="entry name" value="HAMP"/>
    <property type="match status" value="1"/>
</dbReference>
<dbReference type="PANTHER" id="PTHR32089:SF117">
    <property type="entry name" value="METHYL ACCEPTING SENSORY TRANSDUCER WITH CACHE_1 SMALL MOLECULE BINDING DOMAIN"/>
    <property type="match status" value="1"/>
</dbReference>
<dbReference type="SUPFAM" id="SSF58104">
    <property type="entry name" value="Methyl-accepting chemotaxis protein (MCP) signaling domain"/>
    <property type="match status" value="1"/>
</dbReference>
<keyword evidence="5" id="KW-0812">Transmembrane</keyword>
<dbReference type="GO" id="GO:0005886">
    <property type="term" value="C:plasma membrane"/>
    <property type="evidence" value="ECO:0007669"/>
    <property type="project" value="UniProtKB-SubCell"/>
</dbReference>
<evidence type="ECO:0000256" key="8">
    <source>
        <dbReference type="ARBA" id="ARBA00023224"/>
    </source>
</evidence>
<evidence type="ECO:0000256" key="6">
    <source>
        <dbReference type="ARBA" id="ARBA00022989"/>
    </source>
</evidence>
<evidence type="ECO:0000256" key="4">
    <source>
        <dbReference type="ARBA" id="ARBA00022500"/>
    </source>
</evidence>
<comment type="similarity">
    <text evidence="9">Belongs to the methyl-accepting chemotaxis (MCP) protein family.</text>
</comment>
<gene>
    <name evidence="14" type="primary">pctB_2</name>
    <name evidence="14" type="ORF">IEC33019_0803</name>
</gene>
<dbReference type="CDD" id="cd12912">
    <property type="entry name" value="PDC2_MCP_like"/>
    <property type="match status" value="1"/>
</dbReference>
<accession>A0A1B2F2E0</accession>
<dbReference type="PANTHER" id="PTHR32089">
    <property type="entry name" value="METHYL-ACCEPTING CHEMOTAXIS PROTEIN MCPB"/>
    <property type="match status" value="1"/>
</dbReference>
<dbReference type="CDD" id="cd12913">
    <property type="entry name" value="PDC1_MCP_like"/>
    <property type="match status" value="1"/>
</dbReference>
<evidence type="ECO:0000256" key="10">
    <source>
        <dbReference type="PROSITE-ProRule" id="PRU00284"/>
    </source>
</evidence>
<dbReference type="GO" id="GO:0006935">
    <property type="term" value="P:chemotaxis"/>
    <property type="evidence" value="ECO:0007669"/>
    <property type="project" value="UniProtKB-KW"/>
</dbReference>
<feature type="signal peptide" evidence="11">
    <location>
        <begin position="1"/>
        <end position="25"/>
    </location>
</feature>
<evidence type="ECO:0000256" key="2">
    <source>
        <dbReference type="ARBA" id="ARBA00022475"/>
    </source>
</evidence>
<keyword evidence="2" id="KW-1003">Cell membrane</keyword>